<feature type="coiled-coil region" evidence="2">
    <location>
        <begin position="364"/>
        <end position="441"/>
    </location>
</feature>
<feature type="domain" description="OmpA-like" evidence="4">
    <location>
        <begin position="462"/>
        <end position="589"/>
    </location>
</feature>
<dbReference type="InterPro" id="IPR036737">
    <property type="entry name" value="OmpA-like_sf"/>
</dbReference>
<dbReference type="RefSeq" id="WP_138577563.1">
    <property type="nucleotide sequence ID" value="NZ_CP040818.1"/>
</dbReference>
<dbReference type="Proteomes" id="UP000305888">
    <property type="component" value="Chromosome"/>
</dbReference>
<proteinExistence type="predicted"/>
<evidence type="ECO:0000256" key="1">
    <source>
        <dbReference type="PROSITE-ProRule" id="PRU00473"/>
    </source>
</evidence>
<dbReference type="Gene3D" id="1.10.287.1490">
    <property type="match status" value="1"/>
</dbReference>
<feature type="coiled-coil region" evidence="2">
    <location>
        <begin position="104"/>
        <end position="229"/>
    </location>
</feature>
<dbReference type="InterPro" id="IPR050330">
    <property type="entry name" value="Bact_OuterMem_StrucFunc"/>
</dbReference>
<evidence type="ECO:0000313" key="6">
    <source>
        <dbReference type="Proteomes" id="UP000305888"/>
    </source>
</evidence>
<evidence type="ECO:0000256" key="2">
    <source>
        <dbReference type="SAM" id="Coils"/>
    </source>
</evidence>
<feature type="transmembrane region" description="Helical" evidence="3">
    <location>
        <begin position="20"/>
        <end position="44"/>
    </location>
</feature>
<dbReference type="EMBL" id="CP040818">
    <property type="protein sequence ID" value="QDL90886.1"/>
    <property type="molecule type" value="Genomic_DNA"/>
</dbReference>
<dbReference type="SUPFAM" id="SSF103088">
    <property type="entry name" value="OmpA-like"/>
    <property type="match status" value="1"/>
</dbReference>
<dbReference type="Pfam" id="PF00691">
    <property type="entry name" value="OmpA"/>
    <property type="match status" value="1"/>
</dbReference>
<keyword evidence="3" id="KW-1133">Transmembrane helix</keyword>
<keyword evidence="1 3" id="KW-0472">Membrane</keyword>
<keyword evidence="6" id="KW-1185">Reference proteome</keyword>
<evidence type="ECO:0000256" key="3">
    <source>
        <dbReference type="SAM" id="Phobius"/>
    </source>
</evidence>
<dbReference type="NCBIfam" id="NF006542">
    <property type="entry name" value="PRK09039.1-1"/>
    <property type="match status" value="3"/>
</dbReference>
<dbReference type="AlphaFoldDB" id="A0A5B8FQG5"/>
<sequence>MALSRRSGRKPEVNIWPGFVDAMTALTLVLMFVLSMFMIVQFFLRETITGQESRLDQLGSEVAQLSQALGLARSRSESLQGQVTSLSADLADTRTLAGQQALMIDSLTSERDSQAARIASFEEQVAGLLSEKSDLSAALAAAQDETAQRQAALEEAQGTITTLQAENAREIDQKEAVQLALANLRKEVDAQAEAARLDASRREALQALVESLRADAQKSAARIAELDDKLTAEQQARVAEAAQAKALLDQFSDRKAEEISGLEAKLTDQEKLAAAEAAAAQALREKLANSQTELTSMTLALEEQRKKAEETLALLAAADAARTQLETARADDRSEIDRSKAAAAKANELLARQRASASEDQKRIALLNQQTLELRRQLSSLQATLDASAQRDSDRQVQVETLGTQLNSALAQVAEEQRKRAELEERERKRLEAEATDLRRARSEFFARTRAILEDRPGVEIVGDRFVFSSEILFPPGSADLSDAGKTQIARVAEVIRDVSRQIPDGIDWILRVDGHTDDTPLRGGRYADNWELSQARALSVVRFLIDDEGIPANRLSANGFGEFQPIDTGDSPEARARNRRIELKFTER</sequence>
<organism evidence="5 6">
    <name type="scientific">Paroceanicella profunda</name>
    <dbReference type="NCBI Taxonomy" id="2579971"/>
    <lineage>
        <taxon>Bacteria</taxon>
        <taxon>Pseudomonadati</taxon>
        <taxon>Pseudomonadota</taxon>
        <taxon>Alphaproteobacteria</taxon>
        <taxon>Rhodobacterales</taxon>
        <taxon>Paracoccaceae</taxon>
        <taxon>Paroceanicella</taxon>
    </lineage>
</organism>
<dbReference type="GO" id="GO:0016020">
    <property type="term" value="C:membrane"/>
    <property type="evidence" value="ECO:0007669"/>
    <property type="project" value="UniProtKB-UniRule"/>
</dbReference>
<keyword evidence="3" id="KW-0812">Transmembrane</keyword>
<evidence type="ECO:0000313" key="5">
    <source>
        <dbReference type="EMBL" id="QDL90886.1"/>
    </source>
</evidence>
<dbReference type="KEGG" id="ppru:FDP22_03240"/>
<dbReference type="PANTHER" id="PTHR30329:SF21">
    <property type="entry name" value="LIPOPROTEIN YIAD-RELATED"/>
    <property type="match status" value="1"/>
</dbReference>
<reference evidence="5 6" key="1">
    <citation type="submission" date="2019-06" db="EMBL/GenBank/DDBJ databases">
        <title>Genome sequence of Rhodobacteraceae bacterium D4M1.</title>
        <authorList>
            <person name="Cao J."/>
        </authorList>
    </citation>
    <scope>NUCLEOTIDE SEQUENCE [LARGE SCALE GENOMIC DNA]</scope>
    <source>
        <strain evidence="5 6">D4M1</strain>
    </source>
</reference>
<dbReference type="PANTHER" id="PTHR30329">
    <property type="entry name" value="STATOR ELEMENT OF FLAGELLAR MOTOR COMPLEX"/>
    <property type="match status" value="1"/>
</dbReference>
<dbReference type="Gene3D" id="3.30.1330.60">
    <property type="entry name" value="OmpA-like domain"/>
    <property type="match status" value="1"/>
</dbReference>
<dbReference type="CDD" id="cd07185">
    <property type="entry name" value="OmpA_C-like"/>
    <property type="match status" value="1"/>
</dbReference>
<keyword evidence="2" id="KW-0175">Coiled coil</keyword>
<accession>A0A5B8FQG5</accession>
<protein>
    <submittedName>
        <fullName evidence="5">Peptidoglycan-binding protein</fullName>
    </submittedName>
</protein>
<dbReference type="InterPro" id="IPR006665">
    <property type="entry name" value="OmpA-like"/>
</dbReference>
<name>A0A5B8FQG5_9RHOB</name>
<feature type="coiled-coil region" evidence="2">
    <location>
        <begin position="287"/>
        <end position="321"/>
    </location>
</feature>
<dbReference type="OrthoDB" id="9815217at2"/>
<dbReference type="PROSITE" id="PS51123">
    <property type="entry name" value="OMPA_2"/>
    <property type="match status" value="1"/>
</dbReference>
<gene>
    <name evidence="5" type="ORF">FDP22_03240</name>
</gene>
<evidence type="ECO:0000259" key="4">
    <source>
        <dbReference type="PROSITE" id="PS51123"/>
    </source>
</evidence>